<dbReference type="NCBIfam" id="TIGR00756">
    <property type="entry name" value="PPR"/>
    <property type="match status" value="2"/>
</dbReference>
<dbReference type="AlphaFoldDB" id="A0A7J7NCK8"/>
<dbReference type="Gene3D" id="1.25.40.10">
    <property type="entry name" value="Tetratricopeptide repeat domain"/>
    <property type="match status" value="3"/>
</dbReference>
<dbReference type="Pfam" id="PF13812">
    <property type="entry name" value="PPR_3"/>
    <property type="match status" value="1"/>
</dbReference>
<evidence type="ECO:0000313" key="5">
    <source>
        <dbReference type="Proteomes" id="UP000541444"/>
    </source>
</evidence>
<reference evidence="4 5" key="1">
    <citation type="journal article" date="2020" name="IScience">
        <title>Genome Sequencing of the Endangered Kingdonia uniflora (Circaeasteraceae, Ranunculales) Reveals Potential Mechanisms of Evolutionary Specialization.</title>
        <authorList>
            <person name="Sun Y."/>
            <person name="Deng T."/>
            <person name="Zhang A."/>
            <person name="Moore M.J."/>
            <person name="Landis J.B."/>
            <person name="Lin N."/>
            <person name="Zhang H."/>
            <person name="Zhang X."/>
            <person name="Huang J."/>
            <person name="Zhang X."/>
            <person name="Sun H."/>
            <person name="Wang H."/>
        </authorList>
    </citation>
    <scope>NUCLEOTIDE SEQUENCE [LARGE SCALE GENOMIC DNA]</scope>
    <source>
        <strain evidence="4">TB1705</strain>
        <tissue evidence="4">Leaf</tissue>
    </source>
</reference>
<evidence type="ECO:0000256" key="3">
    <source>
        <dbReference type="SAM" id="MobiDB-lite"/>
    </source>
</evidence>
<dbReference type="EMBL" id="JACGCM010000923">
    <property type="protein sequence ID" value="KAF6164588.1"/>
    <property type="molecule type" value="Genomic_DNA"/>
</dbReference>
<proteinExistence type="predicted"/>
<evidence type="ECO:0008006" key="6">
    <source>
        <dbReference type="Google" id="ProtNLM"/>
    </source>
</evidence>
<dbReference type="GO" id="GO:0003729">
    <property type="term" value="F:mRNA binding"/>
    <property type="evidence" value="ECO:0007669"/>
    <property type="project" value="TreeGrafter"/>
</dbReference>
<comment type="caution">
    <text evidence="4">The sequence shown here is derived from an EMBL/GenBank/DDBJ whole genome shotgun (WGS) entry which is preliminary data.</text>
</comment>
<dbReference type="Proteomes" id="UP000541444">
    <property type="component" value="Unassembled WGS sequence"/>
</dbReference>
<dbReference type="InterPro" id="IPR002885">
    <property type="entry name" value="PPR_rpt"/>
</dbReference>
<sequence>MSSSKALHLRRLLLLRLSSPIINTIFSSRSLSPLSHLQPQQHLCHHPIFFSYSTSPNQSNPTIKPSIAQSISTQLIHVNSTIPLNQRLDLHFSQINPTPDLIREVFNQSGNAGRNVLGFHQWVSSKKGFAHNDETYSYLVHFLGKRHDFKLIHEVLVGGKGVIGEKTMASMIYRLVRAGRETKAVEFFEKMEREYGFVRNKDSLKLIVATLCDHGFASHAEKMVNGLAHEFFPDEAICDLLVKGWCVDGKLDEAKRLAGEIYRGGFELGPMAYNSILDCVCKLCRKKNPFLLQSEAEKVLLDMDVAGVPRNVETFNVLITNLCKIRKTEEALNLFERMAEWGCSPDSTTYLVLIRSLFQAARIGEGDEMIERMKSAGFGEFLNVNEYYGFLKVLCGIERIDHAMKVFSKMKEDDCMPRVKTYDLLVGKLYAHGRPQQANTLLNEATERGVPCEPKVYKLDPRFAKKPKVEKSGKPMRETLPEKTARKNKRLQKIRLSFVKKPQKNMRRAY</sequence>
<feature type="repeat" description="PPR" evidence="2">
    <location>
        <begin position="346"/>
        <end position="380"/>
    </location>
</feature>
<keyword evidence="5" id="KW-1185">Reference proteome</keyword>
<dbReference type="PROSITE" id="PS51375">
    <property type="entry name" value="PPR"/>
    <property type="match status" value="4"/>
</dbReference>
<accession>A0A7J7NCK8</accession>
<feature type="compositionally biased region" description="Basic and acidic residues" evidence="3">
    <location>
        <begin position="467"/>
        <end position="485"/>
    </location>
</feature>
<dbReference type="FunFam" id="1.25.40.10:FF:000398">
    <property type="entry name" value="pentatricopeptide repeat-containing protein PNM1, mitochondrial"/>
    <property type="match status" value="1"/>
</dbReference>
<dbReference type="PANTHER" id="PTHR47933:SF26">
    <property type="entry name" value="OS03G0746400 PROTEIN"/>
    <property type="match status" value="1"/>
</dbReference>
<dbReference type="Pfam" id="PF01535">
    <property type="entry name" value="PPR"/>
    <property type="match status" value="1"/>
</dbReference>
<feature type="region of interest" description="Disordered" evidence="3">
    <location>
        <begin position="467"/>
        <end position="487"/>
    </location>
</feature>
<keyword evidence="1" id="KW-0677">Repeat</keyword>
<gene>
    <name evidence="4" type="ORF">GIB67_032816</name>
</gene>
<dbReference type="OrthoDB" id="1891108at2759"/>
<evidence type="ECO:0000256" key="2">
    <source>
        <dbReference type="PROSITE-ProRule" id="PRU00708"/>
    </source>
</evidence>
<dbReference type="Pfam" id="PF13041">
    <property type="entry name" value="PPR_2"/>
    <property type="match status" value="1"/>
</dbReference>
<feature type="repeat" description="PPR" evidence="2">
    <location>
        <begin position="234"/>
        <end position="268"/>
    </location>
</feature>
<dbReference type="InterPro" id="IPR051240">
    <property type="entry name" value="Mito_RNA-Proc/Resp"/>
</dbReference>
<dbReference type="InterPro" id="IPR011990">
    <property type="entry name" value="TPR-like_helical_dom_sf"/>
</dbReference>
<protein>
    <recommendedName>
        <fullName evidence="6">Pentatricopeptide repeat-containing protein PNM1, mitochondrial</fullName>
    </recommendedName>
</protein>
<dbReference type="FunFam" id="1.25.40.10:FF:000897">
    <property type="entry name" value="Pentatricopeptide repeat-containing protein PNM1, mitochondrial"/>
    <property type="match status" value="1"/>
</dbReference>
<dbReference type="PANTHER" id="PTHR47933">
    <property type="entry name" value="PENTATRICOPEPTIDE REPEAT-CONTAINING PROTEIN 1, MITOCHONDRIAL"/>
    <property type="match status" value="1"/>
</dbReference>
<evidence type="ECO:0000256" key="1">
    <source>
        <dbReference type="ARBA" id="ARBA00022737"/>
    </source>
</evidence>
<feature type="repeat" description="PPR" evidence="2">
    <location>
        <begin position="311"/>
        <end position="345"/>
    </location>
</feature>
<feature type="repeat" description="PPR" evidence="2">
    <location>
        <begin position="383"/>
        <end position="417"/>
    </location>
</feature>
<evidence type="ECO:0000313" key="4">
    <source>
        <dbReference type="EMBL" id="KAF6164588.1"/>
    </source>
</evidence>
<name>A0A7J7NCK8_9MAGN</name>
<organism evidence="4 5">
    <name type="scientific">Kingdonia uniflora</name>
    <dbReference type="NCBI Taxonomy" id="39325"/>
    <lineage>
        <taxon>Eukaryota</taxon>
        <taxon>Viridiplantae</taxon>
        <taxon>Streptophyta</taxon>
        <taxon>Embryophyta</taxon>
        <taxon>Tracheophyta</taxon>
        <taxon>Spermatophyta</taxon>
        <taxon>Magnoliopsida</taxon>
        <taxon>Ranunculales</taxon>
        <taxon>Circaeasteraceae</taxon>
        <taxon>Kingdonia</taxon>
    </lineage>
</organism>